<protein>
    <submittedName>
        <fullName evidence="1">Uncharacterized protein</fullName>
    </submittedName>
</protein>
<organism evidence="1 2">
    <name type="scientific">Corynebacterium striatum</name>
    <dbReference type="NCBI Taxonomy" id="43770"/>
    <lineage>
        <taxon>Bacteria</taxon>
        <taxon>Bacillati</taxon>
        <taxon>Actinomycetota</taxon>
        <taxon>Actinomycetes</taxon>
        <taxon>Mycobacteriales</taxon>
        <taxon>Corynebacteriaceae</taxon>
        <taxon>Corynebacterium</taxon>
    </lineage>
</organism>
<dbReference type="RefSeq" id="WP_157801707.1">
    <property type="nucleotide sequence ID" value="NZ_JASNMM010000001.1"/>
</dbReference>
<evidence type="ECO:0000313" key="1">
    <source>
        <dbReference type="EMBL" id="GEA42764.1"/>
    </source>
</evidence>
<accession>A0ABC9ZKN1</accession>
<gene>
    <name evidence="1" type="ORF">Cst04h_09340</name>
</gene>
<dbReference type="Proteomes" id="UP000315234">
    <property type="component" value="Unassembled WGS sequence"/>
</dbReference>
<name>A0ABC9ZKN1_CORST</name>
<dbReference type="AlphaFoldDB" id="A0ABC9ZKN1"/>
<sequence length="149" mass="15814">MSLFHNEGSAVNSAVPRPAMINAAFGPAADTVGAPTMYPTSIAELLIVPIVTNALGLIFGSTALTTTILRADTWSPLNIPANAKSGIQRNNAGTKPGIEMQIPIPIPLLIKVARAFAFVSLAENLAPKIRPTTKHWATIAYKNPLVFRD</sequence>
<proteinExistence type="predicted"/>
<reference evidence="1 2" key="1">
    <citation type="submission" date="2019-06" db="EMBL/GenBank/DDBJ databases">
        <title>Draft genome sequence of Corynebacterium striatum NBRC 15291.</title>
        <authorList>
            <person name="Miura T."/>
            <person name="Furukawa M."/>
            <person name="Shimamura M."/>
            <person name="Ohyama Y."/>
            <person name="Yamazoe A."/>
            <person name="Kawasaki H."/>
        </authorList>
    </citation>
    <scope>NUCLEOTIDE SEQUENCE [LARGE SCALE GENOMIC DNA]</scope>
    <source>
        <strain evidence="1 2">NBRC 15291</strain>
    </source>
</reference>
<comment type="caution">
    <text evidence="1">The sequence shown here is derived from an EMBL/GenBank/DDBJ whole genome shotgun (WGS) entry which is preliminary data.</text>
</comment>
<dbReference type="EMBL" id="BJLD01000001">
    <property type="protein sequence ID" value="GEA42764.1"/>
    <property type="molecule type" value="Genomic_DNA"/>
</dbReference>
<evidence type="ECO:0000313" key="2">
    <source>
        <dbReference type="Proteomes" id="UP000315234"/>
    </source>
</evidence>